<name>A0A1D1UV87_RAMVA</name>
<reference evidence="1 2" key="1">
    <citation type="journal article" date="2016" name="Nat. Commun.">
        <title>Extremotolerant tardigrade genome and improved radiotolerance of human cultured cells by tardigrade-unique protein.</title>
        <authorList>
            <person name="Hashimoto T."/>
            <person name="Horikawa D.D."/>
            <person name="Saito Y."/>
            <person name="Kuwahara H."/>
            <person name="Kozuka-Hata H."/>
            <person name="Shin-I T."/>
            <person name="Minakuchi Y."/>
            <person name="Ohishi K."/>
            <person name="Motoyama A."/>
            <person name="Aizu T."/>
            <person name="Enomoto A."/>
            <person name="Kondo K."/>
            <person name="Tanaka S."/>
            <person name="Hara Y."/>
            <person name="Koshikawa S."/>
            <person name="Sagara H."/>
            <person name="Miura T."/>
            <person name="Yokobori S."/>
            <person name="Miyagawa K."/>
            <person name="Suzuki Y."/>
            <person name="Kubo T."/>
            <person name="Oyama M."/>
            <person name="Kohara Y."/>
            <person name="Fujiyama A."/>
            <person name="Arakawa K."/>
            <person name="Katayama T."/>
            <person name="Toyoda A."/>
            <person name="Kunieda T."/>
        </authorList>
    </citation>
    <scope>NUCLEOTIDE SEQUENCE [LARGE SCALE GENOMIC DNA]</scope>
    <source>
        <strain evidence="1 2">YOKOZUNA-1</strain>
    </source>
</reference>
<dbReference type="EMBL" id="BDGG01000002">
    <property type="protein sequence ID" value="GAU93596.1"/>
    <property type="molecule type" value="Genomic_DNA"/>
</dbReference>
<dbReference type="Proteomes" id="UP000186922">
    <property type="component" value="Unassembled WGS sequence"/>
</dbReference>
<evidence type="ECO:0000313" key="2">
    <source>
        <dbReference type="Proteomes" id="UP000186922"/>
    </source>
</evidence>
<proteinExistence type="predicted"/>
<organism evidence="1 2">
    <name type="scientific">Ramazzottius varieornatus</name>
    <name type="common">Water bear</name>
    <name type="synonym">Tardigrade</name>
    <dbReference type="NCBI Taxonomy" id="947166"/>
    <lineage>
        <taxon>Eukaryota</taxon>
        <taxon>Metazoa</taxon>
        <taxon>Ecdysozoa</taxon>
        <taxon>Tardigrada</taxon>
        <taxon>Eutardigrada</taxon>
        <taxon>Parachela</taxon>
        <taxon>Hypsibioidea</taxon>
        <taxon>Ramazzottiidae</taxon>
        <taxon>Ramazzottius</taxon>
    </lineage>
</organism>
<comment type="caution">
    <text evidence="1">The sequence shown here is derived from an EMBL/GenBank/DDBJ whole genome shotgun (WGS) entry which is preliminary data.</text>
</comment>
<accession>A0A1D1UV87</accession>
<protein>
    <submittedName>
        <fullName evidence="1">Uncharacterized protein</fullName>
    </submittedName>
</protein>
<evidence type="ECO:0000313" key="1">
    <source>
        <dbReference type="EMBL" id="GAU93596.1"/>
    </source>
</evidence>
<sequence>MTNICPHYASTHDVKDTLRCPSLQQRALQQHISVLQGITLRHIHYVIGLLECSLKFLGPLIFSLVLGNRRTKDLAGQGRDSFVRSALQMRFEDVVGTEASNPSQWMLL</sequence>
<gene>
    <name evidence="1" type="primary">RvY_05516</name>
    <name evidence="1" type="synonym">RvY_05516.2</name>
    <name evidence="1" type="ORF">RvY_05516-2</name>
</gene>
<keyword evidence="2" id="KW-1185">Reference proteome</keyword>
<dbReference type="AlphaFoldDB" id="A0A1D1UV87"/>